<proteinExistence type="predicted"/>
<keyword evidence="10" id="KW-1185">Reference proteome</keyword>
<keyword evidence="3" id="KW-0915">Sodium</keyword>
<dbReference type="GO" id="GO:0005307">
    <property type="term" value="F:choline:sodium symporter activity"/>
    <property type="evidence" value="ECO:0007669"/>
    <property type="project" value="TreeGrafter"/>
</dbReference>
<feature type="compositionally biased region" description="Low complexity" evidence="7">
    <location>
        <begin position="495"/>
        <end position="506"/>
    </location>
</feature>
<evidence type="ECO:0000256" key="1">
    <source>
        <dbReference type="ARBA" id="ARBA00022448"/>
    </source>
</evidence>
<evidence type="ECO:0000313" key="10">
    <source>
        <dbReference type="Proteomes" id="UP000821853"/>
    </source>
</evidence>
<name>A0A9J6FZ25_HAELO</name>
<dbReference type="EMBL" id="JABSTR010000004">
    <property type="protein sequence ID" value="KAH9368333.1"/>
    <property type="molecule type" value="Genomic_DNA"/>
</dbReference>
<evidence type="ECO:0000256" key="4">
    <source>
        <dbReference type="ARBA" id="ARBA00023065"/>
    </source>
</evidence>
<dbReference type="PANTHER" id="PTHR45897:SF4">
    <property type="entry name" value="HIGH-AFFINITY CHOLINE TRANSPORTER 1"/>
    <property type="match status" value="1"/>
</dbReference>
<dbReference type="Proteomes" id="UP000821853">
    <property type="component" value="Chromosome 2"/>
</dbReference>
<evidence type="ECO:0000256" key="2">
    <source>
        <dbReference type="ARBA" id="ARBA00022847"/>
    </source>
</evidence>
<keyword evidence="8" id="KW-0812">Transmembrane</keyword>
<keyword evidence="8" id="KW-0472">Membrane</keyword>
<reference evidence="9 10" key="1">
    <citation type="journal article" date="2020" name="Cell">
        <title>Large-Scale Comparative Analyses of Tick Genomes Elucidate Their Genetic Diversity and Vector Capacities.</title>
        <authorList>
            <consortium name="Tick Genome and Microbiome Consortium (TIGMIC)"/>
            <person name="Jia N."/>
            <person name="Wang J."/>
            <person name="Shi W."/>
            <person name="Du L."/>
            <person name="Sun Y."/>
            <person name="Zhan W."/>
            <person name="Jiang J.F."/>
            <person name="Wang Q."/>
            <person name="Zhang B."/>
            <person name="Ji P."/>
            <person name="Bell-Sakyi L."/>
            <person name="Cui X.M."/>
            <person name="Yuan T.T."/>
            <person name="Jiang B.G."/>
            <person name="Yang W.F."/>
            <person name="Lam T.T."/>
            <person name="Chang Q.C."/>
            <person name="Ding S.J."/>
            <person name="Wang X.J."/>
            <person name="Zhu J.G."/>
            <person name="Ruan X.D."/>
            <person name="Zhao L."/>
            <person name="Wei J.T."/>
            <person name="Ye R.Z."/>
            <person name="Que T.C."/>
            <person name="Du C.H."/>
            <person name="Zhou Y.H."/>
            <person name="Cheng J.X."/>
            <person name="Dai P.F."/>
            <person name="Guo W.B."/>
            <person name="Han X.H."/>
            <person name="Huang E.J."/>
            <person name="Li L.F."/>
            <person name="Wei W."/>
            <person name="Gao Y.C."/>
            <person name="Liu J.Z."/>
            <person name="Shao H.Z."/>
            <person name="Wang X."/>
            <person name="Wang C.C."/>
            <person name="Yang T.C."/>
            <person name="Huo Q.B."/>
            <person name="Li W."/>
            <person name="Chen H.Y."/>
            <person name="Chen S.E."/>
            <person name="Zhou L.G."/>
            <person name="Ni X.B."/>
            <person name="Tian J.H."/>
            <person name="Sheng Y."/>
            <person name="Liu T."/>
            <person name="Pan Y.S."/>
            <person name="Xia L.Y."/>
            <person name="Li J."/>
            <person name="Zhao F."/>
            <person name="Cao W.C."/>
        </authorList>
    </citation>
    <scope>NUCLEOTIDE SEQUENCE [LARGE SCALE GENOMIC DNA]</scope>
    <source>
        <strain evidence="9">HaeL-2018</strain>
    </source>
</reference>
<dbReference type="GO" id="GO:0005886">
    <property type="term" value="C:plasma membrane"/>
    <property type="evidence" value="ECO:0007669"/>
    <property type="project" value="TreeGrafter"/>
</dbReference>
<keyword evidence="5" id="KW-0325">Glycoprotein</keyword>
<comment type="caution">
    <text evidence="9">The sequence shown here is derived from an EMBL/GenBank/DDBJ whole genome shotgun (WGS) entry which is preliminary data.</text>
</comment>
<sequence>MRRGHVNEAYIKHLWPVARQWYMLRRPLGVVCVRPAYRGNAAYRPFARAQWSCLPFLTTTTAVGTIGPPHNYWLGKIEDTDLSQMIDLFLMTIFGGIPWQVYFQRVLSADSIFTAKMLSYMSALGCIFFAIPPVIVGAVAKSASTLIVTPIFSAPLHRTTTFEEHGRATDVEVTTVLRITLCVISLSATVMALNVESVFYLWTLSSDLVYVLLFPQFVALFFLRSQSNTYGAVVVSREANRRACNFKKTLQREKMGHKYSLPSPWLAGFVVGVTTRAACGEPEMGVPMLVQLPLYDAERGQQFPFRTLCMLLSLGSLLAVSKLAECAFYTGVLPDILHCFRVDPEAALESPASPAKTARTKSASISAAGQSLGHPLEQKGGNTTESAESMSPSTTKKQRKKSTSALPAAVQAARRDTLPNATSLPPHAVSSARRKSSLPPKRASDAEWKTTGSDIRVMSALTARRPSAKRRGTLVPEDHSSSEPAGKSQRKGSQSKDAGSKGSARSSKAKHADATEDGKGERDATRRESTKVTGQIRKPT</sequence>
<dbReference type="InterPro" id="IPR052244">
    <property type="entry name" value="Choline_transporter"/>
</dbReference>
<evidence type="ECO:0000256" key="5">
    <source>
        <dbReference type="ARBA" id="ARBA00023180"/>
    </source>
</evidence>
<keyword evidence="8" id="KW-1133">Transmembrane helix</keyword>
<dbReference type="GO" id="GO:0008292">
    <property type="term" value="P:acetylcholine biosynthetic process"/>
    <property type="evidence" value="ECO:0007669"/>
    <property type="project" value="TreeGrafter"/>
</dbReference>
<dbReference type="AlphaFoldDB" id="A0A9J6FZ25"/>
<feature type="compositionally biased region" description="Basic and acidic residues" evidence="7">
    <location>
        <begin position="510"/>
        <end position="530"/>
    </location>
</feature>
<protein>
    <submittedName>
        <fullName evidence="9">Uncharacterized protein</fullName>
    </submittedName>
</protein>
<feature type="transmembrane region" description="Helical" evidence="8">
    <location>
        <begin position="85"/>
        <end position="103"/>
    </location>
</feature>
<feature type="compositionally biased region" description="Polar residues" evidence="7">
    <location>
        <begin position="360"/>
        <end position="369"/>
    </location>
</feature>
<evidence type="ECO:0000313" key="9">
    <source>
        <dbReference type="EMBL" id="KAH9368333.1"/>
    </source>
</evidence>
<feature type="transmembrane region" description="Helical" evidence="8">
    <location>
        <begin position="199"/>
        <end position="223"/>
    </location>
</feature>
<evidence type="ECO:0000256" key="3">
    <source>
        <dbReference type="ARBA" id="ARBA00023053"/>
    </source>
</evidence>
<keyword evidence="4" id="KW-0406">Ion transport</keyword>
<keyword evidence="1" id="KW-0813">Transport</keyword>
<feature type="transmembrane region" description="Helical" evidence="8">
    <location>
        <begin position="118"/>
        <end position="140"/>
    </location>
</feature>
<accession>A0A9J6FZ25</accession>
<gene>
    <name evidence="9" type="ORF">HPB48_004525</name>
</gene>
<feature type="region of interest" description="Disordered" evidence="7">
    <location>
        <begin position="348"/>
        <end position="540"/>
    </location>
</feature>
<dbReference type="OrthoDB" id="546820at2759"/>
<dbReference type="PANTHER" id="PTHR45897">
    <property type="entry name" value="HIGH-AFFINITY CHOLINE TRANSPORTER 1"/>
    <property type="match status" value="1"/>
</dbReference>
<feature type="compositionally biased region" description="Polar residues" evidence="7">
    <location>
        <begin position="380"/>
        <end position="390"/>
    </location>
</feature>
<evidence type="ECO:0000256" key="6">
    <source>
        <dbReference type="ARBA" id="ARBA00023201"/>
    </source>
</evidence>
<keyword evidence="2" id="KW-0769">Symport</keyword>
<organism evidence="9 10">
    <name type="scientific">Haemaphysalis longicornis</name>
    <name type="common">Bush tick</name>
    <dbReference type="NCBI Taxonomy" id="44386"/>
    <lineage>
        <taxon>Eukaryota</taxon>
        <taxon>Metazoa</taxon>
        <taxon>Ecdysozoa</taxon>
        <taxon>Arthropoda</taxon>
        <taxon>Chelicerata</taxon>
        <taxon>Arachnida</taxon>
        <taxon>Acari</taxon>
        <taxon>Parasitiformes</taxon>
        <taxon>Ixodida</taxon>
        <taxon>Ixodoidea</taxon>
        <taxon>Ixodidae</taxon>
        <taxon>Haemaphysalinae</taxon>
        <taxon>Haemaphysalis</taxon>
    </lineage>
</organism>
<keyword evidence="6" id="KW-0739">Sodium transport</keyword>
<evidence type="ECO:0000256" key="8">
    <source>
        <dbReference type="SAM" id="Phobius"/>
    </source>
</evidence>
<evidence type="ECO:0000256" key="7">
    <source>
        <dbReference type="SAM" id="MobiDB-lite"/>
    </source>
</evidence>
<dbReference type="VEuPathDB" id="VectorBase:HLOH_060083"/>